<dbReference type="InterPro" id="IPR046243">
    <property type="entry name" value="DUF6276"/>
</dbReference>
<dbReference type="Pfam" id="PF19792">
    <property type="entry name" value="DUF6276"/>
    <property type="match status" value="1"/>
</dbReference>
<dbReference type="GeneID" id="8384303"/>
<dbReference type="OrthoDB" id="212944at2157"/>
<proteinExistence type="predicted"/>
<evidence type="ECO:0008006" key="3">
    <source>
        <dbReference type="Google" id="ProtNLM"/>
    </source>
</evidence>
<dbReference type="EMBL" id="CP001687">
    <property type="protein sequence ID" value="ACV12177.1"/>
    <property type="molecule type" value="Genomic_DNA"/>
</dbReference>
<evidence type="ECO:0000313" key="1">
    <source>
        <dbReference type="EMBL" id="ACV12177.1"/>
    </source>
</evidence>
<sequence>MHCPDCDTRMLAFAVPADLRDYLPGEQPGAAICPRCLQLRPATDPPEAVPDFRQIDDSFPAQSAAAIPMALVVGLLSSLAIHRQEISALLERVEHAGVDPLLVVDRLSVADGVETEIDLEGRRRQLEQLL</sequence>
<name>C7NTI7_HALUD</name>
<protein>
    <recommendedName>
        <fullName evidence="3">Small CPxCG-related zinc finger protein</fullName>
    </recommendedName>
</protein>
<dbReference type="AlphaFoldDB" id="C7NTI7"/>
<dbReference type="Proteomes" id="UP000002071">
    <property type="component" value="Chromosome"/>
</dbReference>
<reference evidence="1 2" key="1">
    <citation type="journal article" date="2009" name="Stand. Genomic Sci.">
        <title>Complete genome sequence of Halorhabdus utahensis type strain (AX-2).</title>
        <authorList>
            <person name="Anderson I."/>
            <person name="Tindall B.J."/>
            <person name="Pomrenke H."/>
            <person name="Goker M."/>
            <person name="Lapidus A."/>
            <person name="Nolan M."/>
            <person name="Copeland A."/>
            <person name="Glavina Del Rio T."/>
            <person name="Chen F."/>
            <person name="Tice H."/>
            <person name="Cheng J.F."/>
            <person name="Lucas S."/>
            <person name="Chertkov O."/>
            <person name="Bruce D."/>
            <person name="Brettin T."/>
            <person name="Detter J.C."/>
            <person name="Han C."/>
            <person name="Goodwin L."/>
            <person name="Land M."/>
            <person name="Hauser L."/>
            <person name="Chang Y.J."/>
            <person name="Jeffries C.D."/>
            <person name="Pitluck S."/>
            <person name="Pati A."/>
            <person name="Mavromatis K."/>
            <person name="Ivanova N."/>
            <person name="Ovchinnikova G."/>
            <person name="Chen A."/>
            <person name="Palaniappan K."/>
            <person name="Chain P."/>
            <person name="Rohde M."/>
            <person name="Bristow J."/>
            <person name="Eisen J.A."/>
            <person name="Markowitz V."/>
            <person name="Hugenholtz P."/>
            <person name="Kyrpides N.C."/>
            <person name="Klenk H.P."/>
        </authorList>
    </citation>
    <scope>NUCLEOTIDE SEQUENCE [LARGE SCALE GENOMIC DNA]</scope>
    <source>
        <strain evidence="2">DSM 12940 / JCM 11049 / AX-2</strain>
    </source>
</reference>
<accession>C7NTI7</accession>
<dbReference type="KEGG" id="hut:Huta_2009"/>
<gene>
    <name evidence="1" type="ordered locus">Huta_2009</name>
</gene>
<dbReference type="HOGENOM" id="CLU_152338_0_0_2"/>
<dbReference type="eggNOG" id="arCOG04757">
    <property type="taxonomic scope" value="Archaea"/>
</dbReference>
<evidence type="ECO:0000313" key="2">
    <source>
        <dbReference type="Proteomes" id="UP000002071"/>
    </source>
</evidence>
<dbReference type="RefSeq" id="WP_015789748.1">
    <property type="nucleotide sequence ID" value="NC_013158.1"/>
</dbReference>
<organism evidence="1 2">
    <name type="scientific">Halorhabdus utahensis (strain DSM 12940 / JCM 11049 / AX-2)</name>
    <dbReference type="NCBI Taxonomy" id="519442"/>
    <lineage>
        <taxon>Archaea</taxon>
        <taxon>Methanobacteriati</taxon>
        <taxon>Methanobacteriota</taxon>
        <taxon>Stenosarchaea group</taxon>
        <taxon>Halobacteria</taxon>
        <taxon>Halobacteriales</taxon>
        <taxon>Haloarculaceae</taxon>
        <taxon>Halorhabdus</taxon>
    </lineage>
</organism>
<keyword evidence="2" id="KW-1185">Reference proteome</keyword>